<dbReference type="SUPFAM" id="SSF54236">
    <property type="entry name" value="Ubiquitin-like"/>
    <property type="match status" value="1"/>
</dbReference>
<comment type="caution">
    <text evidence="4">The sequence shown here is derived from an EMBL/GenBank/DDBJ whole genome shotgun (WGS) entry which is preliminary data.</text>
</comment>
<reference evidence="4" key="1">
    <citation type="submission" date="2022-12" db="EMBL/GenBank/DDBJ databases">
        <title>Genome assemblies of Blomia tropicalis.</title>
        <authorList>
            <person name="Cui Y."/>
        </authorList>
    </citation>
    <scope>NUCLEOTIDE SEQUENCE</scope>
    <source>
        <tissue evidence="4">Adult mites</tissue>
    </source>
</reference>
<dbReference type="CDD" id="cd01763">
    <property type="entry name" value="Ubl_SUMO_like"/>
    <property type="match status" value="1"/>
</dbReference>
<protein>
    <recommendedName>
        <fullName evidence="3">Rad60/SUMO-like domain-containing protein</fullName>
    </recommendedName>
</protein>
<keyword evidence="5" id="KW-1185">Reference proteome</keyword>
<evidence type="ECO:0000259" key="3">
    <source>
        <dbReference type="Pfam" id="PF11976"/>
    </source>
</evidence>
<feature type="region of interest" description="Disordered" evidence="2">
    <location>
        <begin position="154"/>
        <end position="212"/>
    </location>
</feature>
<evidence type="ECO:0000313" key="4">
    <source>
        <dbReference type="EMBL" id="KAJ6218868.1"/>
    </source>
</evidence>
<feature type="domain" description="Rad60/SUMO-like" evidence="3">
    <location>
        <begin position="222"/>
        <end position="288"/>
    </location>
</feature>
<dbReference type="Gene3D" id="3.10.20.90">
    <property type="entry name" value="Phosphatidylinositol 3-kinase Catalytic Subunit, Chain A, domain 1"/>
    <property type="match status" value="1"/>
</dbReference>
<evidence type="ECO:0000256" key="2">
    <source>
        <dbReference type="SAM" id="MobiDB-lite"/>
    </source>
</evidence>
<dbReference type="AlphaFoldDB" id="A0A9Q0M2I6"/>
<keyword evidence="1" id="KW-0175">Coiled coil</keyword>
<feature type="compositionally biased region" description="Low complexity" evidence="2">
    <location>
        <begin position="160"/>
        <end position="212"/>
    </location>
</feature>
<feature type="region of interest" description="Disordered" evidence="2">
    <location>
        <begin position="1"/>
        <end position="23"/>
    </location>
</feature>
<evidence type="ECO:0000256" key="1">
    <source>
        <dbReference type="SAM" id="Coils"/>
    </source>
</evidence>
<dbReference type="Proteomes" id="UP001142055">
    <property type="component" value="Chromosome 2"/>
</dbReference>
<name>A0A9Q0M2I6_BLOTA</name>
<gene>
    <name evidence="4" type="ORF">RDWZM_004680</name>
</gene>
<feature type="coiled-coil region" evidence="1">
    <location>
        <begin position="73"/>
        <end position="100"/>
    </location>
</feature>
<evidence type="ECO:0000313" key="5">
    <source>
        <dbReference type="Proteomes" id="UP001142055"/>
    </source>
</evidence>
<organism evidence="4 5">
    <name type="scientific">Blomia tropicalis</name>
    <name type="common">Mite</name>
    <dbReference type="NCBI Taxonomy" id="40697"/>
    <lineage>
        <taxon>Eukaryota</taxon>
        <taxon>Metazoa</taxon>
        <taxon>Ecdysozoa</taxon>
        <taxon>Arthropoda</taxon>
        <taxon>Chelicerata</taxon>
        <taxon>Arachnida</taxon>
        <taxon>Acari</taxon>
        <taxon>Acariformes</taxon>
        <taxon>Sarcoptiformes</taxon>
        <taxon>Astigmata</taxon>
        <taxon>Glycyphagoidea</taxon>
        <taxon>Echimyopodidae</taxon>
        <taxon>Blomia</taxon>
    </lineage>
</organism>
<proteinExistence type="predicted"/>
<dbReference type="Pfam" id="PF11976">
    <property type="entry name" value="Rad60-SLD"/>
    <property type="match status" value="1"/>
</dbReference>
<sequence length="294" mass="31981">MIMANKTPPETTNENPSLKAPKQSIESVKDGLDKIDVPKTSSVLMTTSSTTWVNNAIVTCNNREKISTAVATLKALNKSVATAEATLGTLKSRVANAEATLGSLKTRATIKTSLGTFNIPMIPKCSSPSTMSNGKVNTTTNNCPRLVVKNIPIAQTQQTNSSNSNKNNNNNSSNMNNINHGNANKSTMTNGISASTTSGTTCTNGNNSSTATSIPVENTELRIIIIDENWSQYCYRIKINTPFGKLINRFCQQVRKIDHKSVLFWYHGRLVEDDDTPKTLNIKDGEVILAHYIK</sequence>
<dbReference type="InterPro" id="IPR029071">
    <property type="entry name" value="Ubiquitin-like_domsf"/>
</dbReference>
<dbReference type="EMBL" id="JAPWDV010000002">
    <property type="protein sequence ID" value="KAJ6218868.1"/>
    <property type="molecule type" value="Genomic_DNA"/>
</dbReference>
<accession>A0A9Q0M2I6</accession>
<dbReference type="InterPro" id="IPR022617">
    <property type="entry name" value="Rad60/SUMO-like_dom"/>
</dbReference>